<evidence type="ECO:0000313" key="3">
    <source>
        <dbReference type="Proteomes" id="UP001597045"/>
    </source>
</evidence>
<accession>A0ABW3M9Q5</accession>
<feature type="transmembrane region" description="Helical" evidence="1">
    <location>
        <begin position="12"/>
        <end position="36"/>
    </location>
</feature>
<sequence>MTRTIRGRLTVIYGGLFFLAGAVLVGLTYLVVWQILNRSAPKAQDAAALRTLLTQFFGKPETDVRQYEGLTQYIQDLAQQQRADVLSGLLIQSIAALVVVGVIAVA</sequence>
<proteinExistence type="predicted"/>
<evidence type="ECO:0000313" key="2">
    <source>
        <dbReference type="EMBL" id="MFD1046014.1"/>
    </source>
</evidence>
<feature type="non-terminal residue" evidence="2">
    <location>
        <position position="106"/>
    </location>
</feature>
<evidence type="ECO:0000256" key="1">
    <source>
        <dbReference type="SAM" id="Phobius"/>
    </source>
</evidence>
<name>A0ABW3M9Q5_9PSEU</name>
<reference evidence="3" key="1">
    <citation type="journal article" date="2019" name="Int. J. Syst. Evol. Microbiol.">
        <title>The Global Catalogue of Microorganisms (GCM) 10K type strain sequencing project: providing services to taxonomists for standard genome sequencing and annotation.</title>
        <authorList>
            <consortium name="The Broad Institute Genomics Platform"/>
            <consortium name="The Broad Institute Genome Sequencing Center for Infectious Disease"/>
            <person name="Wu L."/>
            <person name="Ma J."/>
        </authorList>
    </citation>
    <scope>NUCLEOTIDE SEQUENCE [LARGE SCALE GENOMIC DNA]</scope>
    <source>
        <strain evidence="3">JCM 31486</strain>
    </source>
</reference>
<protein>
    <recommendedName>
        <fullName evidence="4">Two-component sensor histidine kinase</fullName>
    </recommendedName>
</protein>
<keyword evidence="1" id="KW-0472">Membrane</keyword>
<comment type="caution">
    <text evidence="2">The sequence shown here is derived from an EMBL/GenBank/DDBJ whole genome shotgun (WGS) entry which is preliminary data.</text>
</comment>
<feature type="transmembrane region" description="Helical" evidence="1">
    <location>
        <begin position="85"/>
        <end position="105"/>
    </location>
</feature>
<organism evidence="2 3">
    <name type="scientific">Kibdelosporangium lantanae</name>
    <dbReference type="NCBI Taxonomy" id="1497396"/>
    <lineage>
        <taxon>Bacteria</taxon>
        <taxon>Bacillati</taxon>
        <taxon>Actinomycetota</taxon>
        <taxon>Actinomycetes</taxon>
        <taxon>Pseudonocardiales</taxon>
        <taxon>Pseudonocardiaceae</taxon>
        <taxon>Kibdelosporangium</taxon>
    </lineage>
</organism>
<gene>
    <name evidence="2" type="ORF">ACFQ1S_10790</name>
</gene>
<evidence type="ECO:0008006" key="4">
    <source>
        <dbReference type="Google" id="ProtNLM"/>
    </source>
</evidence>
<dbReference type="Proteomes" id="UP001597045">
    <property type="component" value="Unassembled WGS sequence"/>
</dbReference>
<keyword evidence="3" id="KW-1185">Reference proteome</keyword>
<keyword evidence="1" id="KW-0812">Transmembrane</keyword>
<keyword evidence="1" id="KW-1133">Transmembrane helix</keyword>
<dbReference type="EMBL" id="JBHTIS010000487">
    <property type="protein sequence ID" value="MFD1046014.1"/>
    <property type="molecule type" value="Genomic_DNA"/>
</dbReference>